<dbReference type="InterPro" id="IPR017500">
    <property type="entry name" value="Phage_infect_YhgE_N"/>
</dbReference>
<evidence type="ECO:0000256" key="3">
    <source>
        <dbReference type="ARBA" id="ARBA00022989"/>
    </source>
</evidence>
<reference evidence="7 8" key="1">
    <citation type="submission" date="2024-09" db="EMBL/GenBank/DDBJ databases">
        <authorList>
            <person name="Sun Q."/>
            <person name="Mori K."/>
        </authorList>
    </citation>
    <scope>NUCLEOTIDE SEQUENCE [LARGE SCALE GENOMIC DNA]</scope>
    <source>
        <strain evidence="7 8">CCM 8654</strain>
    </source>
</reference>
<feature type="transmembrane region" description="Helical" evidence="5">
    <location>
        <begin position="538"/>
        <end position="557"/>
    </location>
</feature>
<dbReference type="PANTHER" id="PTHR43077:SF5">
    <property type="entry name" value="PHAGE INFECTION PROTEIN"/>
    <property type="match status" value="1"/>
</dbReference>
<dbReference type="NCBIfam" id="TIGR03062">
    <property type="entry name" value="pip_yhgE_Cterm"/>
    <property type="match status" value="1"/>
</dbReference>
<dbReference type="Proteomes" id="UP001589698">
    <property type="component" value="Unassembled WGS sequence"/>
</dbReference>
<dbReference type="SUPFAM" id="SSF58104">
    <property type="entry name" value="Methyl-accepting chemotaxis protein (MCP) signaling domain"/>
    <property type="match status" value="1"/>
</dbReference>
<dbReference type="InterPro" id="IPR051328">
    <property type="entry name" value="T7SS_ABC-Transporter"/>
</dbReference>
<dbReference type="InterPro" id="IPR023908">
    <property type="entry name" value="xxxLxxG_rpt"/>
</dbReference>
<feature type="transmembrane region" description="Helical" evidence="5">
    <location>
        <begin position="432"/>
        <end position="456"/>
    </location>
</feature>
<organism evidence="7 8">
    <name type="scientific">Nocardioides zeicaulis</name>
    <dbReference type="NCBI Taxonomy" id="1776857"/>
    <lineage>
        <taxon>Bacteria</taxon>
        <taxon>Bacillati</taxon>
        <taxon>Actinomycetota</taxon>
        <taxon>Actinomycetes</taxon>
        <taxon>Propionibacteriales</taxon>
        <taxon>Nocardioidaceae</taxon>
        <taxon>Nocardioides</taxon>
    </lineage>
</organism>
<dbReference type="InterPro" id="IPR017501">
    <property type="entry name" value="Phage_infect_YhgE_C"/>
</dbReference>
<dbReference type="PANTHER" id="PTHR43077">
    <property type="entry name" value="TRANSPORT PERMEASE YVFS-RELATED"/>
    <property type="match status" value="1"/>
</dbReference>
<dbReference type="NCBIfam" id="TIGR03061">
    <property type="entry name" value="pip_yhgE_Nterm"/>
    <property type="match status" value="1"/>
</dbReference>
<evidence type="ECO:0000256" key="1">
    <source>
        <dbReference type="ARBA" id="ARBA00004141"/>
    </source>
</evidence>
<feature type="transmembrane region" description="Helical" evidence="5">
    <location>
        <begin position="596"/>
        <end position="614"/>
    </location>
</feature>
<dbReference type="RefSeq" id="WP_378518687.1">
    <property type="nucleotide sequence ID" value="NZ_CBCSDI010000022.1"/>
</dbReference>
<evidence type="ECO:0000256" key="4">
    <source>
        <dbReference type="ARBA" id="ARBA00023136"/>
    </source>
</evidence>
<feature type="transmembrane region" description="Helical" evidence="5">
    <location>
        <begin position="21"/>
        <end position="41"/>
    </location>
</feature>
<keyword evidence="4 5" id="KW-0472">Membrane</keyword>
<feature type="transmembrane region" description="Helical" evidence="5">
    <location>
        <begin position="511"/>
        <end position="531"/>
    </location>
</feature>
<dbReference type="EMBL" id="JBHLXH010000001">
    <property type="protein sequence ID" value="MFC0222957.1"/>
    <property type="molecule type" value="Genomic_DNA"/>
</dbReference>
<sequence>MTGFRMALNELRRITAGRLPRIAVVALVLVPTMYAGLYLWANYDPYGNLDQVPAAIVVEDAGAVLPDGTRLDAGRQVADDLLDRGDFDWREVSLADAEEGVQDGTYDFALHVPKGFSASLASNADLDPQRARLALLTNDANSYLSTTIAGTVTDRVRDALASQVGAEAATTFLTGFADIRSQLASAADGAGRLGDGLGDARDGAASLADGADRLEGGADELAGGLGTLADRTSSLPGQTRRLATGARQVARANQRIAGLGDQAAAAATRIDRARAERRRELVERMRQQGLTAQQRQAVLAVFDDLGAAVADGTATVRRTSSQLDRLATGADRVADGNEALAAAVPDLVDGIGQARDGAGRLRDGAERLSGGADELGAGLEKLDRGASRLQRGLEKGVEQVPDVDGTTRERLADVIGDPVRVDSRSDATAGTYGAGLAPFFLSLAAWIGGYVLFLLVRPLSPRALAGDQHPLRVALGGWLAPVLLGAVQMVVMSTIVFGVLEIVPANIPGALAFLVLTSAVFVAMVHALATWFGKAGQFIGLVLMVLQLITAGGTFPWQTLPPALHPLHHVLPMSYAVDGLRQLVYGGPDVRVLSDVLVLLAWLAVALTATTVAARRQRVWSLKTVSPELQM</sequence>
<evidence type="ECO:0000313" key="8">
    <source>
        <dbReference type="Proteomes" id="UP001589698"/>
    </source>
</evidence>
<dbReference type="NCBIfam" id="TIGR03057">
    <property type="entry name" value="xxxLxxG_by_4"/>
    <property type="match status" value="1"/>
</dbReference>
<feature type="domain" description="ABC-2 type transporter transmembrane" evidence="6">
    <location>
        <begin position="431"/>
        <end position="610"/>
    </location>
</feature>
<keyword evidence="2 5" id="KW-0812">Transmembrane</keyword>
<evidence type="ECO:0000313" key="7">
    <source>
        <dbReference type="EMBL" id="MFC0222957.1"/>
    </source>
</evidence>
<dbReference type="InterPro" id="IPR013525">
    <property type="entry name" value="ABC2_TM"/>
</dbReference>
<comment type="caution">
    <text evidence="7">The sequence shown here is derived from an EMBL/GenBank/DDBJ whole genome shotgun (WGS) entry which is preliminary data.</text>
</comment>
<dbReference type="Gene3D" id="1.10.287.950">
    <property type="entry name" value="Methyl-accepting chemotaxis protein"/>
    <property type="match status" value="1"/>
</dbReference>
<evidence type="ECO:0000256" key="2">
    <source>
        <dbReference type="ARBA" id="ARBA00022692"/>
    </source>
</evidence>
<accession>A0ABV6E1U7</accession>
<evidence type="ECO:0000256" key="5">
    <source>
        <dbReference type="SAM" id="Phobius"/>
    </source>
</evidence>
<feature type="domain" description="ABC-2 type transporter transmembrane" evidence="6">
    <location>
        <begin position="27"/>
        <end position="159"/>
    </location>
</feature>
<keyword evidence="8" id="KW-1185">Reference proteome</keyword>
<proteinExistence type="predicted"/>
<keyword evidence="3 5" id="KW-1133">Transmembrane helix</keyword>
<feature type="transmembrane region" description="Helical" evidence="5">
    <location>
        <begin position="477"/>
        <end position="499"/>
    </location>
</feature>
<gene>
    <name evidence="7" type="ORF">ACFFJG_10720</name>
</gene>
<evidence type="ECO:0000259" key="6">
    <source>
        <dbReference type="Pfam" id="PF12698"/>
    </source>
</evidence>
<name>A0ABV6E1U7_9ACTN</name>
<protein>
    <submittedName>
        <fullName evidence="7">YhgE/Pip family protein</fullName>
    </submittedName>
</protein>
<dbReference type="Pfam" id="PF12698">
    <property type="entry name" value="ABC2_membrane_3"/>
    <property type="match status" value="2"/>
</dbReference>
<comment type="subcellular location">
    <subcellularLocation>
        <location evidence="1">Membrane</location>
        <topology evidence="1">Multi-pass membrane protein</topology>
    </subcellularLocation>
</comment>